<evidence type="ECO:0000259" key="12">
    <source>
        <dbReference type="Pfam" id="PF07732"/>
    </source>
</evidence>
<accession>A0ABR3XZG7</accession>
<evidence type="ECO:0000259" key="11">
    <source>
        <dbReference type="Pfam" id="PF07731"/>
    </source>
</evidence>
<organism evidence="13 14">
    <name type="scientific">Phialemonium thermophilum</name>
    <dbReference type="NCBI Taxonomy" id="223376"/>
    <lineage>
        <taxon>Eukaryota</taxon>
        <taxon>Fungi</taxon>
        <taxon>Dikarya</taxon>
        <taxon>Ascomycota</taxon>
        <taxon>Pezizomycotina</taxon>
        <taxon>Sordariomycetes</taxon>
        <taxon>Sordariomycetidae</taxon>
        <taxon>Cephalothecales</taxon>
        <taxon>Cephalothecaceae</taxon>
        <taxon>Phialemonium</taxon>
    </lineage>
</organism>
<reference evidence="13 14" key="1">
    <citation type="journal article" date="2024" name="Commun. Biol.">
        <title>Comparative genomic analysis of thermophilic fungi reveals convergent evolutionary adaptations and gene losses.</title>
        <authorList>
            <person name="Steindorff A.S."/>
            <person name="Aguilar-Pontes M.V."/>
            <person name="Robinson A.J."/>
            <person name="Andreopoulos B."/>
            <person name="LaButti K."/>
            <person name="Kuo A."/>
            <person name="Mondo S."/>
            <person name="Riley R."/>
            <person name="Otillar R."/>
            <person name="Haridas S."/>
            <person name="Lipzen A."/>
            <person name="Grimwood J."/>
            <person name="Schmutz J."/>
            <person name="Clum A."/>
            <person name="Reid I.D."/>
            <person name="Moisan M.C."/>
            <person name="Butler G."/>
            <person name="Nguyen T.T.M."/>
            <person name="Dewar K."/>
            <person name="Conant G."/>
            <person name="Drula E."/>
            <person name="Henrissat B."/>
            <person name="Hansel C."/>
            <person name="Singer S."/>
            <person name="Hutchinson M.I."/>
            <person name="de Vries R.P."/>
            <person name="Natvig D.O."/>
            <person name="Powell A.J."/>
            <person name="Tsang A."/>
            <person name="Grigoriev I.V."/>
        </authorList>
    </citation>
    <scope>NUCLEOTIDE SEQUENCE [LARGE SCALE GENOMIC DNA]</scope>
    <source>
        <strain evidence="13 14">ATCC 24622</strain>
    </source>
</reference>
<keyword evidence="7" id="KW-0186">Copper</keyword>
<evidence type="ECO:0000259" key="10">
    <source>
        <dbReference type="Pfam" id="PF00394"/>
    </source>
</evidence>
<evidence type="ECO:0000313" key="13">
    <source>
        <dbReference type="EMBL" id="KAL1881425.1"/>
    </source>
</evidence>
<keyword evidence="8" id="KW-0325">Glycoprotein</keyword>
<evidence type="ECO:0000256" key="2">
    <source>
        <dbReference type="ARBA" id="ARBA00001935"/>
    </source>
</evidence>
<dbReference type="PANTHER" id="PTHR11709:SF87">
    <property type="entry name" value="LACCASE"/>
    <property type="match status" value="1"/>
</dbReference>
<gene>
    <name evidence="13" type="ORF">VTK73DRAFT_3943</name>
</gene>
<feature type="domain" description="Plastocyanin-like" evidence="12">
    <location>
        <begin position="30"/>
        <end position="141"/>
    </location>
</feature>
<comment type="catalytic activity">
    <reaction evidence="1">
        <text>4 hydroquinone + O2 = 4 benzosemiquinone + 2 H2O</text>
        <dbReference type="Rhea" id="RHEA:11276"/>
        <dbReference type="ChEBI" id="CHEBI:15377"/>
        <dbReference type="ChEBI" id="CHEBI:15379"/>
        <dbReference type="ChEBI" id="CHEBI:17594"/>
        <dbReference type="ChEBI" id="CHEBI:17977"/>
        <dbReference type="EC" id="1.10.3.2"/>
    </reaction>
</comment>
<dbReference type="InterPro" id="IPR045087">
    <property type="entry name" value="Cu-oxidase_fam"/>
</dbReference>
<evidence type="ECO:0000256" key="6">
    <source>
        <dbReference type="ARBA" id="ARBA00023002"/>
    </source>
</evidence>
<feature type="domain" description="Plastocyanin-like" evidence="10">
    <location>
        <begin position="154"/>
        <end position="299"/>
    </location>
</feature>
<keyword evidence="9" id="KW-0439">Lignin degradation</keyword>
<protein>
    <recommendedName>
        <fullName evidence="4">laccase</fullName>
        <ecNumber evidence="4">1.10.3.2</ecNumber>
    </recommendedName>
</protein>
<keyword evidence="14" id="KW-1185">Reference proteome</keyword>
<dbReference type="Pfam" id="PF07731">
    <property type="entry name" value="Cu-oxidase_2"/>
    <property type="match status" value="1"/>
</dbReference>
<evidence type="ECO:0000313" key="14">
    <source>
        <dbReference type="Proteomes" id="UP001586593"/>
    </source>
</evidence>
<dbReference type="InterPro" id="IPR011706">
    <property type="entry name" value="Cu-oxidase_C"/>
</dbReference>
<keyword evidence="6" id="KW-0560">Oxidoreductase</keyword>
<proteinExistence type="inferred from homology"/>
<evidence type="ECO:0000256" key="9">
    <source>
        <dbReference type="ARBA" id="ARBA00023185"/>
    </source>
</evidence>
<dbReference type="CDD" id="cd13880">
    <property type="entry name" value="CuRO_2_MaLCC_like"/>
    <property type="match status" value="1"/>
</dbReference>
<evidence type="ECO:0000256" key="1">
    <source>
        <dbReference type="ARBA" id="ARBA00000349"/>
    </source>
</evidence>
<dbReference type="Proteomes" id="UP001586593">
    <property type="component" value="Unassembled WGS sequence"/>
</dbReference>
<dbReference type="Gene3D" id="2.60.40.420">
    <property type="entry name" value="Cupredoxins - blue copper proteins"/>
    <property type="match status" value="3"/>
</dbReference>
<keyword evidence="5" id="KW-0479">Metal-binding</keyword>
<dbReference type="InterPro" id="IPR033138">
    <property type="entry name" value="Cu_oxidase_CS"/>
</dbReference>
<dbReference type="CDD" id="cd13854">
    <property type="entry name" value="CuRO_1_MaLCC_like"/>
    <property type="match status" value="1"/>
</dbReference>
<evidence type="ECO:0000256" key="3">
    <source>
        <dbReference type="ARBA" id="ARBA00010609"/>
    </source>
</evidence>
<sequence>MLAHPDDGGRFWSFTDKVELKIDLFITNASSVAPDGVSKPVMLVNGAFPAPPIIANWGDYLNITIHNQLEDNGTSFHWHGVRQLNSNDQDGANGVTECPIPPGHSRTYSFRALQYGTSWYHSHFSVQYGNGIAGAIQINGPAAANYDIDLGPYVVTDWYHDTADRLQLKADQATGPPPPSDNILFNGSNINPTGKGGAYNRVVLTPGKKHLLRIINTSVENHFTLSLVGHNFTVIAADLVPVQPTVKSQLFLGIGQRYDVVIDASQPVANYWFNATLGGGGLCGVSNNPFPAAIFSYQGTPQNGLPTNPGTRITADCHDETGFVPIVSRSADPSTFTTNEKELVVNLTTAVTSSGTVFRWLVNGSSIDVMWEKPILQYIAEKNFSFPRQANVVELTAKSGWAFVVIDNAAGLPHPIHLHGHDFLLLGASDTGPFNPSADKAKLNFSNPVRRDVAMLPAGWLAIAFQINNPGAWIMHCHIAWHVSQGLSVQFLELRDQIPTAMHLDQIQPNCDAWRAYVPKAHYQKIDSGL</sequence>
<name>A0ABR3XZG7_9PEZI</name>
<evidence type="ECO:0000256" key="7">
    <source>
        <dbReference type="ARBA" id="ARBA00023008"/>
    </source>
</evidence>
<comment type="caution">
    <text evidence="13">The sequence shown here is derived from an EMBL/GenBank/DDBJ whole genome shotgun (WGS) entry which is preliminary data.</text>
</comment>
<comment type="similarity">
    <text evidence="3">Belongs to the multicopper oxidase family.</text>
</comment>
<dbReference type="SUPFAM" id="SSF49503">
    <property type="entry name" value="Cupredoxins"/>
    <property type="match status" value="3"/>
</dbReference>
<dbReference type="PROSITE" id="PS00079">
    <property type="entry name" value="MULTICOPPER_OXIDASE1"/>
    <property type="match status" value="1"/>
</dbReference>
<dbReference type="EC" id="1.10.3.2" evidence="4"/>
<feature type="domain" description="Plastocyanin-like" evidence="11">
    <location>
        <begin position="379"/>
        <end position="494"/>
    </location>
</feature>
<dbReference type="InterPro" id="IPR002355">
    <property type="entry name" value="Cu_oxidase_Cu_BS"/>
</dbReference>
<dbReference type="PROSITE" id="PS00080">
    <property type="entry name" value="MULTICOPPER_OXIDASE2"/>
    <property type="match status" value="1"/>
</dbReference>
<dbReference type="InterPro" id="IPR011707">
    <property type="entry name" value="Cu-oxidase-like_N"/>
</dbReference>
<comment type="cofactor">
    <cofactor evidence="2">
        <name>Cu cation</name>
        <dbReference type="ChEBI" id="CHEBI:23378"/>
    </cofactor>
</comment>
<evidence type="ECO:0000256" key="5">
    <source>
        <dbReference type="ARBA" id="ARBA00022723"/>
    </source>
</evidence>
<dbReference type="EMBL" id="JAZHXJ010000023">
    <property type="protein sequence ID" value="KAL1881425.1"/>
    <property type="molecule type" value="Genomic_DNA"/>
</dbReference>
<dbReference type="InterPro" id="IPR001117">
    <property type="entry name" value="Cu-oxidase_2nd"/>
</dbReference>
<dbReference type="CDD" id="cd13901">
    <property type="entry name" value="CuRO_3_MaLCC_like"/>
    <property type="match status" value="1"/>
</dbReference>
<dbReference type="PANTHER" id="PTHR11709">
    <property type="entry name" value="MULTI-COPPER OXIDASE"/>
    <property type="match status" value="1"/>
</dbReference>
<dbReference type="InterPro" id="IPR008972">
    <property type="entry name" value="Cupredoxin"/>
</dbReference>
<dbReference type="Pfam" id="PF00394">
    <property type="entry name" value="Cu-oxidase"/>
    <property type="match status" value="1"/>
</dbReference>
<dbReference type="Pfam" id="PF07732">
    <property type="entry name" value="Cu-oxidase_3"/>
    <property type="match status" value="1"/>
</dbReference>
<evidence type="ECO:0000256" key="8">
    <source>
        <dbReference type="ARBA" id="ARBA00023180"/>
    </source>
</evidence>
<evidence type="ECO:0000256" key="4">
    <source>
        <dbReference type="ARBA" id="ARBA00012297"/>
    </source>
</evidence>